<evidence type="ECO:0000313" key="6">
    <source>
        <dbReference type="EMBL" id="MDQ0290081.1"/>
    </source>
</evidence>
<dbReference type="InterPro" id="IPR017900">
    <property type="entry name" value="4Fe4S_Fe_S_CS"/>
</dbReference>
<dbReference type="GO" id="GO:0046872">
    <property type="term" value="F:metal ion binding"/>
    <property type="evidence" value="ECO:0007669"/>
    <property type="project" value="UniProtKB-KW"/>
</dbReference>
<feature type="domain" description="4Fe-4S ferredoxin-type" evidence="5">
    <location>
        <begin position="187"/>
        <end position="217"/>
    </location>
</feature>
<accession>A0AAE4ANW4</accession>
<reference evidence="6" key="1">
    <citation type="submission" date="2023-07" db="EMBL/GenBank/DDBJ databases">
        <title>Genomic Encyclopedia of Type Strains, Phase IV (KMG-IV): sequencing the most valuable type-strain genomes for metagenomic binning, comparative biology and taxonomic classification.</title>
        <authorList>
            <person name="Goeker M."/>
        </authorList>
    </citation>
    <scope>NUCLEOTIDE SEQUENCE</scope>
    <source>
        <strain evidence="6">DSM 24202</strain>
    </source>
</reference>
<dbReference type="GO" id="GO:0051536">
    <property type="term" value="F:iron-sulfur cluster binding"/>
    <property type="evidence" value="ECO:0007669"/>
    <property type="project" value="UniProtKB-KW"/>
</dbReference>
<protein>
    <submittedName>
        <fullName evidence="6">Ferredoxin</fullName>
    </submittedName>
</protein>
<organism evidence="6 7">
    <name type="scientific">Oligosphaera ethanolica</name>
    <dbReference type="NCBI Taxonomy" id="760260"/>
    <lineage>
        <taxon>Bacteria</taxon>
        <taxon>Pseudomonadati</taxon>
        <taxon>Lentisphaerota</taxon>
        <taxon>Oligosphaeria</taxon>
        <taxon>Oligosphaerales</taxon>
        <taxon>Oligosphaeraceae</taxon>
        <taxon>Oligosphaera</taxon>
    </lineage>
</organism>
<dbReference type="PROSITE" id="PS51379">
    <property type="entry name" value="4FE4S_FER_2"/>
    <property type="match status" value="1"/>
</dbReference>
<keyword evidence="2" id="KW-0408">Iron</keyword>
<keyword evidence="1" id="KW-0479">Metal-binding</keyword>
<dbReference type="EMBL" id="JAUSVL010000001">
    <property type="protein sequence ID" value="MDQ0290081.1"/>
    <property type="molecule type" value="Genomic_DNA"/>
</dbReference>
<evidence type="ECO:0000256" key="2">
    <source>
        <dbReference type="ARBA" id="ARBA00023004"/>
    </source>
</evidence>
<evidence type="ECO:0000256" key="1">
    <source>
        <dbReference type="ARBA" id="ARBA00022723"/>
    </source>
</evidence>
<dbReference type="AlphaFoldDB" id="A0AAE4ANW4"/>
<evidence type="ECO:0000256" key="3">
    <source>
        <dbReference type="ARBA" id="ARBA00023014"/>
    </source>
</evidence>
<dbReference type="PROSITE" id="PS00198">
    <property type="entry name" value="4FE4S_FER_1"/>
    <property type="match status" value="1"/>
</dbReference>
<feature type="compositionally biased region" description="Basic and acidic residues" evidence="4">
    <location>
        <begin position="345"/>
        <end position="358"/>
    </location>
</feature>
<evidence type="ECO:0000313" key="7">
    <source>
        <dbReference type="Proteomes" id="UP001238163"/>
    </source>
</evidence>
<dbReference type="PANTHER" id="PTHR42827:SF1">
    <property type="entry name" value="IRON-SULFUR CLUSTER-BINDING PROTEIN"/>
    <property type="match status" value="1"/>
</dbReference>
<sequence>MLSSDDIKRIAMKAGADVVGIAPIERFAGFPADNDPHYVMPEARSMIVMGHRIMRGSLRGTEEGTFLSHYPAMGEGYLNMDIIPLTARQVSRAIEDEGYEAMPIGNSCRWAATSTKGLTLAEKAVWRANDSVPARPGQPAPDVYIDTVLAAYLAGLGDIGYSGTLLNPIYGPRLRFGCVLTEMALAADPVMVPGTLCNRCMACGRECPGKAMSATKTVKLNLGGYEVEWAERDEEACSLASVGAEKTRDGEAGCYLDSIPAYKGQYKPSAISPFRRKLGPIFTDGESICAGKGCIRACMISLEERGVLANKFDAPFRRREQWSVDWDGYNSGRLANGELPPNAVKPREKDRTTIDINE</sequence>
<name>A0AAE4ANW4_9BACT</name>
<feature type="region of interest" description="Disordered" evidence="4">
    <location>
        <begin position="335"/>
        <end position="358"/>
    </location>
</feature>
<comment type="caution">
    <text evidence="6">The sequence shown here is derived from an EMBL/GenBank/DDBJ whole genome shotgun (WGS) entry which is preliminary data.</text>
</comment>
<keyword evidence="7" id="KW-1185">Reference proteome</keyword>
<gene>
    <name evidence="6" type="ORF">J3R75_002188</name>
</gene>
<dbReference type="RefSeq" id="WP_307261502.1">
    <property type="nucleotide sequence ID" value="NZ_JAUSVL010000001.1"/>
</dbReference>
<proteinExistence type="predicted"/>
<dbReference type="Proteomes" id="UP001238163">
    <property type="component" value="Unassembled WGS sequence"/>
</dbReference>
<evidence type="ECO:0000256" key="4">
    <source>
        <dbReference type="SAM" id="MobiDB-lite"/>
    </source>
</evidence>
<dbReference type="InterPro" id="IPR017896">
    <property type="entry name" value="4Fe4S_Fe-S-bd"/>
</dbReference>
<evidence type="ECO:0000259" key="5">
    <source>
        <dbReference type="PROSITE" id="PS51379"/>
    </source>
</evidence>
<dbReference type="PANTHER" id="PTHR42827">
    <property type="entry name" value="IRON-SULFUR CLUSTER-BINDING PROTEIN-RELATED"/>
    <property type="match status" value="1"/>
</dbReference>
<keyword evidence="3" id="KW-0411">Iron-sulfur</keyword>